<evidence type="ECO:0000313" key="3">
    <source>
        <dbReference type="Proteomes" id="UP000034508"/>
    </source>
</evidence>
<accession>A0A0G0FM44</accession>
<protein>
    <submittedName>
        <fullName evidence="2">Uncharacterized protein</fullName>
    </submittedName>
</protein>
<dbReference type="Proteomes" id="UP000034508">
    <property type="component" value="Unassembled WGS sequence"/>
</dbReference>
<comment type="caution">
    <text evidence="2">The sequence shown here is derived from an EMBL/GenBank/DDBJ whole genome shotgun (WGS) entry which is preliminary data.</text>
</comment>
<organism evidence="2 3">
    <name type="scientific">Berkelbacteria bacterium GW2011_GWA1_36_9</name>
    <dbReference type="NCBI Taxonomy" id="1618331"/>
    <lineage>
        <taxon>Bacteria</taxon>
        <taxon>Candidatus Berkelbacteria</taxon>
    </lineage>
</organism>
<evidence type="ECO:0000313" key="2">
    <source>
        <dbReference type="EMBL" id="KKQ18887.1"/>
    </source>
</evidence>
<dbReference type="EMBL" id="LBSM01000001">
    <property type="protein sequence ID" value="KKQ18887.1"/>
    <property type="molecule type" value="Genomic_DNA"/>
</dbReference>
<feature type="region of interest" description="Disordered" evidence="1">
    <location>
        <begin position="1"/>
        <end position="23"/>
    </location>
</feature>
<evidence type="ECO:0000256" key="1">
    <source>
        <dbReference type="SAM" id="MobiDB-lite"/>
    </source>
</evidence>
<sequence>MGTEHEGVIPSEGTNTERSPEEKIAELQEVKKLRDEESVIWEELGKIEDEYVTSRENKYHELVELFVNFDKTLLPELMSRYSLLYEEIRQKSESENQSKWQDHTLAIFEDHHCKIAAVEEAVDEMSCVSCPTIIKRVLPSETDQEKFNNLSAKQQTSRKDMGNVFAMYKSQSGLEELQEFFLSKMTSGEQTQDEQ</sequence>
<gene>
    <name evidence="2" type="ORF">US31_C0001G0074</name>
</gene>
<dbReference type="AlphaFoldDB" id="A0A0G0FM44"/>
<proteinExistence type="predicted"/>
<name>A0A0G0FM44_9BACT</name>
<reference evidence="2 3" key="1">
    <citation type="journal article" date="2015" name="Nature">
        <title>rRNA introns, odd ribosomes, and small enigmatic genomes across a large radiation of phyla.</title>
        <authorList>
            <person name="Brown C.T."/>
            <person name="Hug L.A."/>
            <person name="Thomas B.C."/>
            <person name="Sharon I."/>
            <person name="Castelle C.J."/>
            <person name="Singh A."/>
            <person name="Wilkins M.J."/>
            <person name="Williams K.H."/>
            <person name="Banfield J.F."/>
        </authorList>
    </citation>
    <scope>NUCLEOTIDE SEQUENCE [LARGE SCALE GENOMIC DNA]</scope>
</reference>